<dbReference type="EMBL" id="KE720941">
    <property type="protein sequence ID" value="ERF73680.1"/>
    <property type="molecule type" value="Genomic_DNA"/>
</dbReference>
<dbReference type="eggNOG" id="ENOG502SHPU">
    <property type="taxonomic scope" value="Eukaryota"/>
</dbReference>
<sequence length="278" mass="31518">MATLTKSSNWNNASTKLVFDPPEGEAYSYSLWAPELHEIDERWYIIFTANADNESPPPETDMLCDYTCPAVNHRMFVLESSGSDPWESNYSLKGQLDTYDQFALDVSNPWTVSTPLSQRTILSVPTLPWEKTPYGRPTNNRLSSNEAPQQLTNPHNPNRTYIIYSAARSDNRNYCLGQLELVGQDPMNVNDWRKTIEGPVFYQNALEEAYGVGHASFTTSPDGRENWMVYHGMSDPLGGWRARTIRAQRFEWGDDEVCGDPSFPRPGYGPYRVPSGQV</sequence>
<evidence type="ECO:0000256" key="2">
    <source>
        <dbReference type="ARBA" id="ARBA00022729"/>
    </source>
</evidence>
<dbReference type="Gene3D" id="2.115.10.20">
    <property type="entry name" value="Glycosyl hydrolase domain, family 43"/>
    <property type="match status" value="2"/>
</dbReference>
<keyword evidence="8" id="KW-1185">Reference proteome</keyword>
<keyword evidence="4 5" id="KW-0326">Glycosidase</keyword>
<evidence type="ECO:0000313" key="8">
    <source>
        <dbReference type="Proteomes" id="UP000019373"/>
    </source>
</evidence>
<proteinExistence type="inferred from homology"/>
<evidence type="ECO:0000256" key="3">
    <source>
        <dbReference type="ARBA" id="ARBA00022801"/>
    </source>
</evidence>
<keyword evidence="3 5" id="KW-0378">Hydrolase</keyword>
<reference evidence="8" key="1">
    <citation type="journal article" date="2014" name="BMC Genomics">
        <title>Genome characteristics reveal the impact of lichenization on lichen-forming fungus Endocarpon pusillum Hedwig (Verrucariales, Ascomycota).</title>
        <authorList>
            <person name="Wang Y.-Y."/>
            <person name="Liu B."/>
            <person name="Zhang X.-Y."/>
            <person name="Zhou Q.-M."/>
            <person name="Zhang T."/>
            <person name="Li H."/>
            <person name="Yu Y.-F."/>
            <person name="Zhang X.-L."/>
            <person name="Hao X.-Y."/>
            <person name="Wang M."/>
            <person name="Wang L."/>
            <person name="Wei J.-C."/>
        </authorList>
    </citation>
    <scope>NUCLEOTIDE SEQUENCE [LARGE SCALE GENOMIC DNA]</scope>
    <source>
        <strain evidence="8">Z07020 / HMAS-L-300199</strain>
    </source>
</reference>
<evidence type="ECO:0000256" key="6">
    <source>
        <dbReference type="SAM" id="MobiDB-lite"/>
    </source>
</evidence>
<name>U1HT07_ENDPU</name>
<dbReference type="OMA" id="IDIWAPE"/>
<dbReference type="GO" id="GO:0005975">
    <property type="term" value="P:carbohydrate metabolic process"/>
    <property type="evidence" value="ECO:0007669"/>
    <property type="project" value="InterPro"/>
</dbReference>
<dbReference type="InterPro" id="IPR006710">
    <property type="entry name" value="Glyco_hydro_43"/>
</dbReference>
<keyword evidence="2" id="KW-0732">Signal</keyword>
<dbReference type="SUPFAM" id="SSF75005">
    <property type="entry name" value="Arabinanase/levansucrase/invertase"/>
    <property type="match status" value="1"/>
</dbReference>
<feature type="compositionally biased region" description="Polar residues" evidence="6">
    <location>
        <begin position="137"/>
        <end position="157"/>
    </location>
</feature>
<dbReference type="PANTHER" id="PTHR43817">
    <property type="entry name" value="GLYCOSYL HYDROLASE"/>
    <property type="match status" value="1"/>
</dbReference>
<protein>
    <submittedName>
        <fullName evidence="7">Uncharacterized protein</fullName>
    </submittedName>
</protein>
<evidence type="ECO:0000256" key="1">
    <source>
        <dbReference type="ARBA" id="ARBA00009865"/>
    </source>
</evidence>
<dbReference type="GO" id="GO:0004553">
    <property type="term" value="F:hydrolase activity, hydrolyzing O-glycosyl compounds"/>
    <property type="evidence" value="ECO:0007669"/>
    <property type="project" value="InterPro"/>
</dbReference>
<evidence type="ECO:0000256" key="4">
    <source>
        <dbReference type="ARBA" id="ARBA00023295"/>
    </source>
</evidence>
<evidence type="ECO:0000256" key="5">
    <source>
        <dbReference type="RuleBase" id="RU361187"/>
    </source>
</evidence>
<dbReference type="RefSeq" id="XP_007800683.1">
    <property type="nucleotide sequence ID" value="XM_007802492.1"/>
</dbReference>
<dbReference type="OrthoDB" id="272289at2759"/>
<dbReference type="PANTHER" id="PTHR43817:SF1">
    <property type="entry name" value="HYDROLASE, FAMILY 43, PUTATIVE (AFU_ORTHOLOGUE AFUA_3G01660)-RELATED"/>
    <property type="match status" value="1"/>
</dbReference>
<comment type="similarity">
    <text evidence="1 5">Belongs to the glycosyl hydrolase 43 family.</text>
</comment>
<dbReference type="Pfam" id="PF04616">
    <property type="entry name" value="Glyco_hydro_43"/>
    <property type="match status" value="1"/>
</dbReference>
<dbReference type="HOGENOM" id="CLU_009397_3_0_1"/>
<dbReference type="AlphaFoldDB" id="U1HT07"/>
<dbReference type="GeneID" id="19235993"/>
<organism evidence="7 8">
    <name type="scientific">Endocarpon pusillum (strain Z07020 / HMAS-L-300199)</name>
    <name type="common">Lichen-forming fungus</name>
    <dbReference type="NCBI Taxonomy" id="1263415"/>
    <lineage>
        <taxon>Eukaryota</taxon>
        <taxon>Fungi</taxon>
        <taxon>Dikarya</taxon>
        <taxon>Ascomycota</taxon>
        <taxon>Pezizomycotina</taxon>
        <taxon>Eurotiomycetes</taxon>
        <taxon>Chaetothyriomycetidae</taxon>
        <taxon>Verrucariales</taxon>
        <taxon>Verrucariaceae</taxon>
        <taxon>Endocarpon</taxon>
    </lineage>
</organism>
<dbReference type="InterPro" id="IPR023296">
    <property type="entry name" value="Glyco_hydro_beta-prop_sf"/>
</dbReference>
<dbReference type="Proteomes" id="UP000019373">
    <property type="component" value="Unassembled WGS sequence"/>
</dbReference>
<feature type="region of interest" description="Disordered" evidence="6">
    <location>
        <begin position="133"/>
        <end position="157"/>
    </location>
</feature>
<evidence type="ECO:0000313" key="7">
    <source>
        <dbReference type="EMBL" id="ERF73680.1"/>
    </source>
</evidence>
<accession>U1HT07</accession>
<gene>
    <name evidence="7" type="ORF">EPUS_00933</name>
</gene>